<evidence type="ECO:0000313" key="5">
    <source>
        <dbReference type="Proteomes" id="UP000092462"/>
    </source>
</evidence>
<dbReference type="Pfam" id="PF23337">
    <property type="entry name" value="PTHB1_pf"/>
    <property type="match status" value="1"/>
</dbReference>
<organism evidence="4 5">
    <name type="scientific">Phlebotomus papatasi</name>
    <name type="common">Sandfly</name>
    <dbReference type="NCBI Taxonomy" id="29031"/>
    <lineage>
        <taxon>Eukaryota</taxon>
        <taxon>Metazoa</taxon>
        <taxon>Ecdysozoa</taxon>
        <taxon>Arthropoda</taxon>
        <taxon>Hexapoda</taxon>
        <taxon>Insecta</taxon>
        <taxon>Pterygota</taxon>
        <taxon>Neoptera</taxon>
        <taxon>Endopterygota</taxon>
        <taxon>Diptera</taxon>
        <taxon>Nematocera</taxon>
        <taxon>Psychodoidea</taxon>
        <taxon>Psychodidae</taxon>
        <taxon>Phlebotomus</taxon>
        <taxon>Phlebotomus</taxon>
    </lineage>
</organism>
<evidence type="ECO:0000313" key="4">
    <source>
        <dbReference type="EnsemblMetazoa" id="PPAI010682-PA"/>
    </source>
</evidence>
<dbReference type="InterPro" id="IPR028073">
    <property type="entry name" value="PHTB1_N_dom"/>
</dbReference>
<accession>A0A1B0DQ92</accession>
<dbReference type="GO" id="GO:0034464">
    <property type="term" value="C:BBSome"/>
    <property type="evidence" value="ECO:0007669"/>
    <property type="project" value="InterPro"/>
</dbReference>
<reference evidence="4" key="1">
    <citation type="submission" date="2022-08" db="UniProtKB">
        <authorList>
            <consortium name="EnsemblMetazoa"/>
        </authorList>
    </citation>
    <scope>IDENTIFICATION</scope>
    <source>
        <strain evidence="4">Israel</strain>
    </source>
</reference>
<sequence>MPTRCYDSLSVVNSSVKTTKVRKMSLFRVITWWTTQCPSTSGFDSFSLLCGRLGLVEDGERDSIVVGSHSGHLSVFAPSPPENGATFSPTDILLEVKLPQPVIGLACGKFSSSRSDNRSCLAVLHPMKLSVFWLTATEGVAEHGTQFRLQLAYESILSKFAFSLCSGGFGGVKGKEFLCILHTDGGLKFFEQDGISYETQLPEERSIPAPMKYVSRIDCFVTVAPSGFIECFKYQDLAQSSDNVTSQQICPFWTFFIGESPLDIAVHQVTNSESVIIVLGEHNLFCLSDTGKIKFIKKLDYTAVCLHSFVIGWYWEPDVRLMIAIATEMGSLLIYEESKLIWSAQLPQIPVALSRGTFTDLSGGIVTLSDTGILTVGFLGSEPQIFKVPSLNLKQLTVEKAQKELEDLEAEIKSGIDFTDISLINATAERELSVNVTFSKILVQSTYAPKGEDEESDSPKMCEISVVLKASVNIDHIQVIVNANAPLTAKDPIHVFRDVEDKATRRLSTWIYMGKRQDPTSLKVTVLVSSINRQGIPRVTEKSIFLPIGLVYKNCLPQKEAKYKIVIETDNVGKGGIAGLFNEMQFEASAQAIAFKSMYSGISTTIVAAKNSNRYRIQSDSLESMSAILSLFLSRLQVSLEKLKSALRVVKSGISVRSTAKSFGINHQTLRRYWKAWKASEGELGSSATPVEAVKSGRATWFSEDEEDALKNFLLNYPDDPDGFVLTTWEESIAASVDLISHVGALSKNKGMDFEENYSFLVTNPFDLERLKRQLNNLFERIARMIQEGSVEIQEDSRKDVEISDWLNEASPTVMEN</sequence>
<protein>
    <recommendedName>
        <fullName evidence="6">PTHB1 N-terminal domain-containing protein</fullName>
    </recommendedName>
</protein>
<dbReference type="PANTHER" id="PTHR20991:SF0">
    <property type="entry name" value="PROTEIN PTHB1"/>
    <property type="match status" value="1"/>
</dbReference>
<dbReference type="EMBL" id="AJVK01018960">
    <property type="status" value="NOT_ANNOTATED_CDS"/>
    <property type="molecule type" value="Genomic_DNA"/>
</dbReference>
<dbReference type="EMBL" id="AJVK01018961">
    <property type="status" value="NOT_ANNOTATED_CDS"/>
    <property type="molecule type" value="Genomic_DNA"/>
</dbReference>
<dbReference type="VEuPathDB" id="VectorBase:PPAI010682"/>
<dbReference type="InterPro" id="IPR026511">
    <property type="entry name" value="PTHB1"/>
</dbReference>
<dbReference type="PANTHER" id="PTHR20991">
    <property type="entry name" value="PARATHYROID HORMONE-RESPONSIVE B1 GENE"/>
    <property type="match status" value="1"/>
</dbReference>
<feature type="domain" description="PTHB1 GAE" evidence="2">
    <location>
        <begin position="460"/>
        <end position="543"/>
    </location>
</feature>
<name>A0A1B0DQ92_PHLPP</name>
<dbReference type="Pfam" id="PF14728">
    <property type="entry name" value="PTHB1_GAE"/>
    <property type="match status" value="1"/>
</dbReference>
<feature type="domain" description="PTHB1 platform" evidence="3">
    <location>
        <begin position="547"/>
        <end position="647"/>
    </location>
</feature>
<keyword evidence="5" id="KW-1185">Reference proteome</keyword>
<dbReference type="AlphaFoldDB" id="A0A1B0DQ92"/>
<dbReference type="Pfam" id="PF14727">
    <property type="entry name" value="PHTB1_N"/>
    <property type="match status" value="1"/>
</dbReference>
<evidence type="ECO:0000259" key="2">
    <source>
        <dbReference type="Pfam" id="PF14728"/>
    </source>
</evidence>
<feature type="domain" description="PTHB1 N-terminal" evidence="1">
    <location>
        <begin position="24"/>
        <end position="383"/>
    </location>
</feature>
<proteinExistence type="predicted"/>
<evidence type="ECO:0000259" key="1">
    <source>
        <dbReference type="Pfam" id="PF14727"/>
    </source>
</evidence>
<evidence type="ECO:0000259" key="3">
    <source>
        <dbReference type="Pfam" id="PF23337"/>
    </source>
</evidence>
<dbReference type="Proteomes" id="UP000092462">
    <property type="component" value="Unassembled WGS sequence"/>
</dbReference>
<dbReference type="InterPro" id="IPR028074">
    <property type="entry name" value="PHTB1_GAE_dom"/>
</dbReference>
<dbReference type="GO" id="GO:0016020">
    <property type="term" value="C:membrane"/>
    <property type="evidence" value="ECO:0007669"/>
    <property type="project" value="TreeGrafter"/>
</dbReference>
<dbReference type="GO" id="GO:0060271">
    <property type="term" value="P:cilium assembly"/>
    <property type="evidence" value="ECO:0007669"/>
    <property type="project" value="TreeGrafter"/>
</dbReference>
<dbReference type="EnsemblMetazoa" id="PPAI010682-RA">
    <property type="protein sequence ID" value="PPAI010682-PA"/>
    <property type="gene ID" value="PPAI010682"/>
</dbReference>
<dbReference type="InterPro" id="IPR055362">
    <property type="entry name" value="PTHB1_pf_dom"/>
</dbReference>
<evidence type="ECO:0008006" key="6">
    <source>
        <dbReference type="Google" id="ProtNLM"/>
    </source>
</evidence>
<dbReference type="VEuPathDB" id="VectorBase:PPAPM1_005818"/>